<comment type="subcellular location">
    <subcellularLocation>
        <location evidence="1">Nucleus</location>
    </subcellularLocation>
</comment>
<dbReference type="Pfam" id="PF00400">
    <property type="entry name" value="WD40"/>
    <property type="match status" value="1"/>
</dbReference>
<feature type="region of interest" description="Disordered" evidence="4">
    <location>
        <begin position="573"/>
        <end position="594"/>
    </location>
</feature>
<evidence type="ECO:0000256" key="1">
    <source>
        <dbReference type="ARBA" id="ARBA00004123"/>
    </source>
</evidence>
<comment type="similarity">
    <text evidence="3">Belongs to the UTP5 family.</text>
</comment>
<feature type="domain" description="Small-subunit processome Utp12" evidence="5">
    <location>
        <begin position="461"/>
        <end position="565"/>
    </location>
</feature>
<dbReference type="AlphaFoldDB" id="A0AAD9V411"/>
<reference evidence="6" key="1">
    <citation type="journal article" date="2023" name="G3 (Bethesda)">
        <title>Whole genome assembly and annotation of the endangered Caribbean coral Acropora cervicornis.</title>
        <authorList>
            <person name="Selwyn J.D."/>
            <person name="Vollmer S.V."/>
        </authorList>
    </citation>
    <scope>NUCLEOTIDE SEQUENCE</scope>
    <source>
        <strain evidence="6">K2</strain>
    </source>
</reference>
<evidence type="ECO:0000256" key="4">
    <source>
        <dbReference type="SAM" id="MobiDB-lite"/>
    </source>
</evidence>
<organism evidence="6 7">
    <name type="scientific">Acropora cervicornis</name>
    <name type="common">Staghorn coral</name>
    <dbReference type="NCBI Taxonomy" id="6130"/>
    <lineage>
        <taxon>Eukaryota</taxon>
        <taxon>Metazoa</taxon>
        <taxon>Cnidaria</taxon>
        <taxon>Anthozoa</taxon>
        <taxon>Hexacorallia</taxon>
        <taxon>Scleractinia</taxon>
        <taxon>Astrocoeniina</taxon>
        <taxon>Acroporidae</taxon>
        <taxon>Acropora</taxon>
    </lineage>
</organism>
<dbReference type="InterPro" id="IPR052414">
    <property type="entry name" value="U3_snoRNA-assoc_WDR"/>
</dbReference>
<comment type="caution">
    <text evidence="6">The sequence shown here is derived from an EMBL/GenBank/DDBJ whole genome shotgun (WGS) entry which is preliminary data.</text>
</comment>
<dbReference type="GO" id="GO:0000462">
    <property type="term" value="P:maturation of SSU-rRNA from tricistronic rRNA transcript (SSU-rRNA, 5.8S rRNA, LSU-rRNA)"/>
    <property type="evidence" value="ECO:0007669"/>
    <property type="project" value="TreeGrafter"/>
</dbReference>
<dbReference type="Pfam" id="PF04003">
    <property type="entry name" value="Utp12"/>
    <property type="match status" value="1"/>
</dbReference>
<dbReference type="PANTHER" id="PTHR44267">
    <property type="entry name" value="WD REPEAT-CONTAINING PROTEIN 43"/>
    <property type="match status" value="1"/>
</dbReference>
<dbReference type="Proteomes" id="UP001249851">
    <property type="component" value="Unassembled WGS sequence"/>
</dbReference>
<dbReference type="Gene3D" id="2.130.10.10">
    <property type="entry name" value="YVTN repeat-like/Quinoprotein amine dehydrogenase"/>
    <property type="match status" value="2"/>
</dbReference>
<dbReference type="InterPro" id="IPR036322">
    <property type="entry name" value="WD40_repeat_dom_sf"/>
</dbReference>
<dbReference type="InterPro" id="IPR001680">
    <property type="entry name" value="WD40_rpt"/>
</dbReference>
<keyword evidence="7" id="KW-1185">Reference proteome</keyword>
<evidence type="ECO:0000256" key="2">
    <source>
        <dbReference type="ARBA" id="ARBA00023242"/>
    </source>
</evidence>
<evidence type="ECO:0000259" key="5">
    <source>
        <dbReference type="Pfam" id="PF04003"/>
    </source>
</evidence>
<evidence type="ECO:0000313" key="7">
    <source>
        <dbReference type="Proteomes" id="UP001249851"/>
    </source>
</evidence>
<dbReference type="InterPro" id="IPR015943">
    <property type="entry name" value="WD40/YVTN_repeat-like_dom_sf"/>
</dbReference>
<proteinExistence type="inferred from homology"/>
<protein>
    <submittedName>
        <fullName evidence="6">WD repeat-containing protein 43</fullName>
    </submittedName>
</protein>
<dbReference type="SUPFAM" id="SSF50978">
    <property type="entry name" value="WD40 repeat-like"/>
    <property type="match status" value="1"/>
</dbReference>
<name>A0AAD9V411_ACRCE</name>
<keyword evidence="2" id="KW-0539">Nucleus</keyword>
<dbReference type="EMBL" id="JARQWQ010000036">
    <property type="protein sequence ID" value="KAK2560416.1"/>
    <property type="molecule type" value="Genomic_DNA"/>
</dbReference>
<dbReference type="GO" id="GO:0005730">
    <property type="term" value="C:nucleolus"/>
    <property type="evidence" value="ECO:0007669"/>
    <property type="project" value="TreeGrafter"/>
</dbReference>
<accession>A0AAD9V411</accession>
<sequence length="622" mass="69185">MEGSNSAFDNEGHFLALLSPDGRLKIWDCAAGSLKYEYTSPSHLSTTCTCLRWSRTSRSSIIKKRKKLKSAQHPSNTYSDSIALGTSSGDVLVYDVAAGEVNQRLEGGHDAQVNDLCWSENDKILYTCSNDKHITDKWKADKHRVRSIHLGPMGKTLLSAGRSIKLWDLETKEVLKSFAGHATPVISLMFIPNSLSHDSNANHIPSNGVSGHYFLSGAEQDRLVNIWFVNLDSKDKNSLVSLCLTDEPVAVDVIRHSKLAKPIHIAIATKDGQLHLFEYSLNGGCKKPLQPTRTIQLASPGKKDSTPSPIPLLSVRLLSEESPSVLIGFGSPVKPQLETLAYSTMEEHTCLLRENPSNLLLSNGVREKLQQGQSSLKEVTTLGPGNMVLANPALAKDLDLGKTRRKRTSEEMETQEEQSIEDRLKAIYTASSETQQRRKENVPPTADSLVQMLIQALHSQDDNLMEVVLQSDDKDFVIQNTIKRLPVNLAIPFLTELVHKIQAMPSRGEKLVQWVKHILSAHMAYLMTVPNLVDSLSGLYGILESRVNVFSKLCKLQGRLDLLLSQVDSQSYNADENESAGPSLVYHEEDSDEEPLNPIDIEQKIGMKVMRRMKIWNQKKVN</sequence>
<evidence type="ECO:0000256" key="3">
    <source>
        <dbReference type="ARBA" id="ARBA00038335"/>
    </source>
</evidence>
<evidence type="ECO:0000313" key="6">
    <source>
        <dbReference type="EMBL" id="KAK2560416.1"/>
    </source>
</evidence>
<gene>
    <name evidence="6" type="ORF">P5673_016759</name>
</gene>
<dbReference type="PANTHER" id="PTHR44267:SF1">
    <property type="entry name" value="WD REPEAT-CONTAINING PROTEIN 43"/>
    <property type="match status" value="1"/>
</dbReference>
<reference evidence="6" key="2">
    <citation type="journal article" date="2023" name="Science">
        <title>Genomic signatures of disease resistance in endangered staghorn corals.</title>
        <authorList>
            <person name="Vollmer S.V."/>
            <person name="Selwyn J.D."/>
            <person name="Despard B.A."/>
            <person name="Roesel C.L."/>
        </authorList>
    </citation>
    <scope>NUCLEOTIDE SEQUENCE</scope>
    <source>
        <strain evidence="6">K2</strain>
    </source>
</reference>
<dbReference type="SMART" id="SM00320">
    <property type="entry name" value="WD40"/>
    <property type="match status" value="4"/>
</dbReference>
<dbReference type="InterPro" id="IPR007148">
    <property type="entry name" value="SSU_processome_Utp12"/>
</dbReference>